<keyword evidence="11" id="KW-1185">Reference proteome</keyword>
<proteinExistence type="inferred from homology"/>
<comment type="pathway">
    <text evidence="2 9">Polyol metabolism; (R,R)-butane-2,3-diol biosynthesis; (R,R)-butane-2,3-diol from pyruvate: step 2/3.</text>
</comment>
<keyword evidence="6 9" id="KW-0210">Decarboxylase</keyword>
<dbReference type="Pfam" id="PF03306">
    <property type="entry name" value="AAL_decarboxy"/>
    <property type="match status" value="1"/>
</dbReference>
<dbReference type="OrthoDB" id="8612680at2"/>
<evidence type="ECO:0000256" key="4">
    <source>
        <dbReference type="ARBA" id="ARBA00013204"/>
    </source>
</evidence>
<evidence type="ECO:0000256" key="3">
    <source>
        <dbReference type="ARBA" id="ARBA00007106"/>
    </source>
</evidence>
<evidence type="ECO:0000256" key="1">
    <source>
        <dbReference type="ARBA" id="ARBA00001784"/>
    </source>
</evidence>
<evidence type="ECO:0000256" key="8">
    <source>
        <dbReference type="ARBA" id="ARBA00023239"/>
    </source>
</evidence>
<dbReference type="SUPFAM" id="SSF117856">
    <property type="entry name" value="AF0104/ALDC/Ptd012-like"/>
    <property type="match status" value="1"/>
</dbReference>
<organism evidence="10 11">
    <name type="scientific">Edaphobacter modestus</name>
    <dbReference type="NCBI Taxonomy" id="388466"/>
    <lineage>
        <taxon>Bacteria</taxon>
        <taxon>Pseudomonadati</taxon>
        <taxon>Acidobacteriota</taxon>
        <taxon>Terriglobia</taxon>
        <taxon>Terriglobales</taxon>
        <taxon>Acidobacteriaceae</taxon>
        <taxon>Edaphobacter</taxon>
    </lineage>
</organism>
<dbReference type="EMBL" id="SHKW01000001">
    <property type="protein sequence ID" value="RZU40362.1"/>
    <property type="molecule type" value="Genomic_DNA"/>
</dbReference>
<protein>
    <recommendedName>
        <fullName evidence="5 9">Alpha-acetolactate decarboxylase</fullName>
        <ecNumber evidence="4 9">4.1.1.5</ecNumber>
    </recommendedName>
</protein>
<dbReference type="Gene3D" id="3.30.1330.80">
    <property type="entry name" value="Hypothetical protein, similar to alpha- acetolactate decarboxylase, domain 2"/>
    <property type="match status" value="2"/>
</dbReference>
<dbReference type="NCBIfam" id="TIGR01252">
    <property type="entry name" value="acetolac_decarb"/>
    <property type="match status" value="1"/>
</dbReference>
<comment type="caution">
    <text evidence="10">The sequence shown here is derived from an EMBL/GenBank/DDBJ whole genome shotgun (WGS) entry which is preliminary data.</text>
</comment>
<evidence type="ECO:0000256" key="5">
    <source>
        <dbReference type="ARBA" id="ARBA00020164"/>
    </source>
</evidence>
<reference evidence="10 11" key="1">
    <citation type="submission" date="2019-02" db="EMBL/GenBank/DDBJ databases">
        <title>Genomic Encyclopedia of Archaeal and Bacterial Type Strains, Phase II (KMG-II): from individual species to whole genera.</title>
        <authorList>
            <person name="Goeker M."/>
        </authorList>
    </citation>
    <scope>NUCLEOTIDE SEQUENCE [LARGE SCALE GENOMIC DNA]</scope>
    <source>
        <strain evidence="10 11">DSM 18101</strain>
    </source>
</reference>
<evidence type="ECO:0000256" key="9">
    <source>
        <dbReference type="PIRNR" id="PIRNR001332"/>
    </source>
</evidence>
<dbReference type="AlphaFoldDB" id="A0A4Q7YRE6"/>
<comment type="similarity">
    <text evidence="3 9">Belongs to the alpha-acetolactate decarboxylase family.</text>
</comment>
<comment type="catalytic activity">
    <reaction evidence="1 9">
        <text>(2S)-2-acetolactate + H(+) = (R)-acetoin + CO2</text>
        <dbReference type="Rhea" id="RHEA:21580"/>
        <dbReference type="ChEBI" id="CHEBI:15378"/>
        <dbReference type="ChEBI" id="CHEBI:15686"/>
        <dbReference type="ChEBI" id="CHEBI:16526"/>
        <dbReference type="ChEBI" id="CHEBI:58476"/>
        <dbReference type="EC" id="4.1.1.5"/>
    </reaction>
</comment>
<evidence type="ECO:0000256" key="2">
    <source>
        <dbReference type="ARBA" id="ARBA00005170"/>
    </source>
</evidence>
<dbReference type="RefSeq" id="WP_130418438.1">
    <property type="nucleotide sequence ID" value="NZ_SHKW01000001.1"/>
</dbReference>
<dbReference type="CDD" id="cd17299">
    <property type="entry name" value="acetolactate_decarboxylase"/>
    <property type="match status" value="1"/>
</dbReference>
<sequence length="281" mass="31332">MLQPNFTIPPDLFQVLELHAQHSCQEPEQIIQNAIIDYIENTRDALYQISTSAALVEGVADGAADCGSLKKYGNLGLGTFEHLDGEMVVVDGHVFQVRSDGSVNEVSDEVQTPFATVARFSPDIQVLLKECTGLDSLLAALDRLRPTDNYFFSIRIEGRFNHVRTRALCRMKPGTKLINAAAVQPEFEFHDVRGSLVGFWSPSYVKTLSIPGYHLHFITEDRTGGGHLLECDGSNLTLELQRATKFRLVLPETKAFLDADLRRDPTADLEKAETFQPERVK</sequence>
<dbReference type="PIRSF" id="PIRSF001332">
    <property type="entry name" value="Acetolac_decarb"/>
    <property type="match status" value="1"/>
</dbReference>
<dbReference type="UniPathway" id="UPA00626">
    <property type="reaction ID" value="UER00678"/>
</dbReference>
<dbReference type="GO" id="GO:0047605">
    <property type="term" value="F:acetolactate decarboxylase activity"/>
    <property type="evidence" value="ECO:0007669"/>
    <property type="project" value="UniProtKB-UniRule"/>
</dbReference>
<gene>
    <name evidence="10" type="ORF">BDD14_1814</name>
</gene>
<evidence type="ECO:0000256" key="6">
    <source>
        <dbReference type="ARBA" id="ARBA00022793"/>
    </source>
</evidence>
<dbReference type="GO" id="GO:0045151">
    <property type="term" value="P:acetoin biosynthetic process"/>
    <property type="evidence" value="ECO:0007669"/>
    <property type="project" value="UniProtKB-UniRule"/>
</dbReference>
<evidence type="ECO:0000313" key="10">
    <source>
        <dbReference type="EMBL" id="RZU40362.1"/>
    </source>
</evidence>
<dbReference type="PANTHER" id="PTHR35524">
    <property type="entry name" value="ALPHA-ACETOLACTATE DECARBOXYLASE"/>
    <property type="match status" value="1"/>
</dbReference>
<dbReference type="EC" id="4.1.1.5" evidence="4 9"/>
<keyword evidence="8 9" id="KW-0456">Lyase</keyword>
<keyword evidence="7 9" id="KW-0005">Acetoin biosynthesis</keyword>
<dbReference type="PANTHER" id="PTHR35524:SF1">
    <property type="entry name" value="ALPHA-ACETOLACTATE DECARBOXYLASE"/>
    <property type="match status" value="1"/>
</dbReference>
<evidence type="ECO:0000313" key="11">
    <source>
        <dbReference type="Proteomes" id="UP000292958"/>
    </source>
</evidence>
<accession>A0A4Q7YRE6</accession>
<dbReference type="InterPro" id="IPR005128">
    <property type="entry name" value="Acetolactate_a_deCO2ase"/>
</dbReference>
<dbReference type="Proteomes" id="UP000292958">
    <property type="component" value="Unassembled WGS sequence"/>
</dbReference>
<name>A0A4Q7YRE6_9BACT</name>
<evidence type="ECO:0000256" key="7">
    <source>
        <dbReference type="ARBA" id="ARBA00023061"/>
    </source>
</evidence>